<dbReference type="EMBL" id="JAAMRR010001085">
    <property type="protein sequence ID" value="NGX97649.1"/>
    <property type="molecule type" value="Genomic_DNA"/>
</dbReference>
<accession>A0A7C9VJN5</accession>
<keyword evidence="2" id="KW-1185">Reference proteome</keyword>
<reference evidence="1" key="1">
    <citation type="submission" date="2020-02" db="EMBL/GenBank/DDBJ databases">
        <title>Draft genome sequence of Candidatus Afipia apatlaquensis IBT-C3, a potential strain for decolorization of textile dyes.</title>
        <authorList>
            <person name="Sanchez-Reyes A."/>
            <person name="Breton-Deval L."/>
            <person name="Mangelson H."/>
            <person name="Sanchez-Flores A."/>
        </authorList>
    </citation>
    <scope>NUCLEOTIDE SEQUENCE [LARGE SCALE GENOMIC DNA]</scope>
    <source>
        <strain evidence="1">IBT-C3</strain>
    </source>
</reference>
<evidence type="ECO:0000313" key="2">
    <source>
        <dbReference type="Proteomes" id="UP000480266"/>
    </source>
</evidence>
<gene>
    <name evidence="1" type="ORF">G4V63_21315</name>
</gene>
<protein>
    <submittedName>
        <fullName evidence="1">Uncharacterized protein</fullName>
    </submittedName>
</protein>
<dbReference type="Proteomes" id="UP000480266">
    <property type="component" value="Unassembled WGS sequence"/>
</dbReference>
<comment type="caution">
    <text evidence="1">The sequence shown here is derived from an EMBL/GenBank/DDBJ whole genome shotgun (WGS) entry which is preliminary data.</text>
</comment>
<organism evidence="1 2">
    <name type="scientific">Candidatus Afipia apatlaquensis</name>
    <dbReference type="NCBI Taxonomy" id="2712852"/>
    <lineage>
        <taxon>Bacteria</taxon>
        <taxon>Pseudomonadati</taxon>
        <taxon>Pseudomonadota</taxon>
        <taxon>Alphaproteobacteria</taxon>
        <taxon>Hyphomicrobiales</taxon>
        <taxon>Nitrobacteraceae</taxon>
        <taxon>Afipia</taxon>
    </lineage>
</organism>
<evidence type="ECO:0000313" key="1">
    <source>
        <dbReference type="EMBL" id="NGX97649.1"/>
    </source>
</evidence>
<proteinExistence type="predicted"/>
<sequence length="215" mass="24567">MNEFKRNQVEEAISRVLAEIGAKPSPDLLTRLKRLMNLDRALGRKPNNSDPAKSRYAFYSDDAPGKGVEVLFSSYEAFALSMGLRLLEGQWPQGFVVEIMRHMRIDLEREHRRILQLDETVLFDKETIRKQTEASFYQATNTQPVFLLIVSDAGVGGQKHSATPYSKIFRDPLHAFRFQMKEAGRSCTWCELVTPAWNLQKHLTSSLPRLRGRAG</sequence>
<dbReference type="AlphaFoldDB" id="A0A7C9VJN5"/>
<name>A0A7C9VJN5_9BRAD</name>